<sequence>MRRETCPLCGCPRRAAGTHCPACDHNFATGTGPLPARAVPLRVAPPPSANTPGGGAGSWSARISVDRAFFERGDDAGAPAFPERSRPATVELTASRTVVGRRSRSQRTPPGIDLSGDPGDPGVSRSHAALELLADGSLRVTDLGSSNGTWVGPDPGHLVRLTPGSAVALDDGDRVYLGSWTRITVHHR</sequence>
<accession>A0A0D8BFJ7</accession>
<reference evidence="5" key="1">
    <citation type="submission" date="2015-02" db="EMBL/GenBank/DDBJ databases">
        <title>Draft Genome of Frankia sp. CpI1-S.</title>
        <authorList>
            <person name="Oshone R.T."/>
            <person name="Ngom M."/>
            <person name="Ghodhbane-Gtari F."/>
            <person name="Gtari M."/>
            <person name="Morris K."/>
            <person name="Thomas K."/>
            <person name="Sen A."/>
            <person name="Tisa L.S."/>
        </authorList>
    </citation>
    <scope>NUCLEOTIDE SEQUENCE [LARGE SCALE GENOMIC DNA]</scope>
    <source>
        <strain evidence="5">CpI1-S</strain>
    </source>
</reference>
<evidence type="ECO:0000256" key="1">
    <source>
        <dbReference type="ARBA" id="ARBA00022553"/>
    </source>
</evidence>
<dbReference type="AlphaFoldDB" id="A0A0D8BFJ7"/>
<proteinExistence type="predicted"/>
<reference evidence="4 5" key="2">
    <citation type="journal article" date="2016" name="Genome Announc.">
        <title>Permanent Draft Genome Sequences for Two Variants of Frankia sp. Strain CpI1, the First Frankia Strain Isolated from Root Nodules of Comptonia peregrina.</title>
        <authorList>
            <person name="Oshone R."/>
            <person name="Hurst S.G.IV."/>
            <person name="Abebe-Akele F."/>
            <person name="Simpson S."/>
            <person name="Morris K."/>
            <person name="Thomas W.K."/>
            <person name="Tisa L.S."/>
        </authorList>
    </citation>
    <scope>NUCLEOTIDE SEQUENCE [LARGE SCALE GENOMIC DNA]</scope>
    <source>
        <strain evidence="5">CpI1-S</strain>
    </source>
</reference>
<feature type="region of interest" description="Disordered" evidence="2">
    <location>
        <begin position="92"/>
        <end position="124"/>
    </location>
</feature>
<dbReference type="SMART" id="SM00240">
    <property type="entry name" value="FHA"/>
    <property type="match status" value="1"/>
</dbReference>
<gene>
    <name evidence="4" type="ORF">FF36_02908</name>
</gene>
<dbReference type="Proteomes" id="UP000032545">
    <property type="component" value="Unassembled WGS sequence"/>
</dbReference>
<evidence type="ECO:0000259" key="3">
    <source>
        <dbReference type="PROSITE" id="PS50006"/>
    </source>
</evidence>
<keyword evidence="1" id="KW-0597">Phosphoprotein</keyword>
<keyword evidence="5" id="KW-1185">Reference proteome</keyword>
<protein>
    <submittedName>
        <fullName evidence="4">FHA domain-containing protein</fullName>
    </submittedName>
</protein>
<dbReference type="PATRIC" id="fig|1502723.3.peg.2047"/>
<dbReference type="SUPFAM" id="SSF49879">
    <property type="entry name" value="SMAD/FHA domain"/>
    <property type="match status" value="1"/>
</dbReference>
<dbReference type="Pfam" id="PF00498">
    <property type="entry name" value="FHA"/>
    <property type="match status" value="1"/>
</dbReference>
<evidence type="ECO:0000256" key="2">
    <source>
        <dbReference type="SAM" id="MobiDB-lite"/>
    </source>
</evidence>
<organism evidence="4 5">
    <name type="scientific">Frankia torreyi</name>
    <dbReference type="NCBI Taxonomy" id="1856"/>
    <lineage>
        <taxon>Bacteria</taxon>
        <taxon>Bacillati</taxon>
        <taxon>Actinomycetota</taxon>
        <taxon>Actinomycetes</taxon>
        <taxon>Frankiales</taxon>
        <taxon>Frankiaceae</taxon>
        <taxon>Frankia</taxon>
    </lineage>
</organism>
<dbReference type="InterPro" id="IPR008984">
    <property type="entry name" value="SMAD_FHA_dom_sf"/>
</dbReference>
<dbReference type="OrthoDB" id="5111283at2"/>
<feature type="domain" description="FHA" evidence="3">
    <location>
        <begin position="97"/>
        <end position="151"/>
    </location>
</feature>
<evidence type="ECO:0000313" key="5">
    <source>
        <dbReference type="Proteomes" id="UP000032545"/>
    </source>
</evidence>
<dbReference type="PROSITE" id="PS50006">
    <property type="entry name" value="FHA_DOMAIN"/>
    <property type="match status" value="1"/>
</dbReference>
<name>A0A0D8BFJ7_9ACTN</name>
<comment type="caution">
    <text evidence="4">The sequence shown here is derived from an EMBL/GenBank/DDBJ whole genome shotgun (WGS) entry which is preliminary data.</text>
</comment>
<evidence type="ECO:0000313" key="4">
    <source>
        <dbReference type="EMBL" id="KJE22729.1"/>
    </source>
</evidence>
<dbReference type="Gene3D" id="2.60.200.20">
    <property type="match status" value="1"/>
</dbReference>
<dbReference type="EMBL" id="JYFN01000020">
    <property type="protein sequence ID" value="KJE22729.1"/>
    <property type="molecule type" value="Genomic_DNA"/>
</dbReference>
<dbReference type="RefSeq" id="WP_044885518.1">
    <property type="nucleotide sequence ID" value="NZ_JYFN01000020.1"/>
</dbReference>
<dbReference type="CDD" id="cd00060">
    <property type="entry name" value="FHA"/>
    <property type="match status" value="1"/>
</dbReference>
<dbReference type="InterPro" id="IPR000253">
    <property type="entry name" value="FHA_dom"/>
</dbReference>